<reference evidence="9" key="2">
    <citation type="submission" date="2025-08" db="UniProtKB">
        <authorList>
            <consortium name="Ensembl"/>
        </authorList>
    </citation>
    <scope>IDENTIFICATION</scope>
</reference>
<dbReference type="PROSITE" id="PS50158">
    <property type="entry name" value="ZF_CCHC"/>
    <property type="match status" value="1"/>
</dbReference>
<dbReference type="Pfam" id="PF08783">
    <property type="entry name" value="DWNN"/>
    <property type="match status" value="1"/>
</dbReference>
<keyword evidence="10" id="KW-1185">Reference proteome</keyword>
<accession>A0AAY4CJT1</accession>
<dbReference type="PANTHER" id="PTHR15439">
    <property type="entry name" value="RETINOBLASTOMA-BINDING PROTEIN 6"/>
    <property type="match status" value="1"/>
</dbReference>
<comment type="subcellular location">
    <subcellularLocation>
        <location evidence="1">Nucleus</location>
    </subcellularLocation>
</comment>
<evidence type="ECO:0000256" key="4">
    <source>
        <dbReference type="ARBA" id="ARBA00022833"/>
    </source>
</evidence>
<dbReference type="SMART" id="SM01180">
    <property type="entry name" value="DWNN"/>
    <property type="match status" value="1"/>
</dbReference>
<evidence type="ECO:0000259" key="8">
    <source>
        <dbReference type="PROSITE" id="PS51282"/>
    </source>
</evidence>
<dbReference type="Ensembl" id="ENSDCDT00010041469.1">
    <property type="protein sequence ID" value="ENSDCDP00010033455.1"/>
    <property type="gene ID" value="ENSDCDG00010021339.1"/>
</dbReference>
<evidence type="ECO:0000313" key="9">
    <source>
        <dbReference type="Ensembl" id="ENSDCDP00010033455.1"/>
    </source>
</evidence>
<reference evidence="9" key="3">
    <citation type="submission" date="2025-09" db="UniProtKB">
        <authorList>
            <consortium name="Ensembl"/>
        </authorList>
    </citation>
    <scope>IDENTIFICATION</scope>
</reference>
<dbReference type="GO" id="GO:0006397">
    <property type="term" value="P:mRNA processing"/>
    <property type="evidence" value="ECO:0007669"/>
    <property type="project" value="InterPro"/>
</dbReference>
<evidence type="ECO:0000256" key="1">
    <source>
        <dbReference type="ARBA" id="ARBA00004123"/>
    </source>
</evidence>
<dbReference type="InterPro" id="IPR033489">
    <property type="entry name" value="RBBP6"/>
</dbReference>
<evidence type="ECO:0000256" key="5">
    <source>
        <dbReference type="ARBA" id="ARBA00023242"/>
    </source>
</evidence>
<feature type="domain" description="CCHC-type" evidence="7">
    <location>
        <begin position="146"/>
        <end position="160"/>
    </location>
</feature>
<keyword evidence="3 6" id="KW-0863">Zinc-finger</keyword>
<dbReference type="Proteomes" id="UP000694580">
    <property type="component" value="Chromosome 18"/>
</dbReference>
<feature type="domain" description="DWNN" evidence="8">
    <location>
        <begin position="4"/>
        <end position="76"/>
    </location>
</feature>
<reference evidence="9 10" key="1">
    <citation type="submission" date="2020-06" db="EMBL/GenBank/DDBJ databases">
        <authorList>
            <consortium name="Wellcome Sanger Institute Data Sharing"/>
        </authorList>
    </citation>
    <scope>NUCLEOTIDE SEQUENCE [LARGE SCALE GENOMIC DNA]</scope>
</reference>
<dbReference type="CDD" id="cd16620">
    <property type="entry name" value="vRING-HC-C4C4_RBBP6"/>
    <property type="match status" value="1"/>
</dbReference>
<evidence type="ECO:0000259" key="7">
    <source>
        <dbReference type="PROSITE" id="PS50158"/>
    </source>
</evidence>
<dbReference type="GO" id="GO:0005634">
    <property type="term" value="C:nucleus"/>
    <property type="evidence" value="ECO:0007669"/>
    <property type="project" value="UniProtKB-SubCell"/>
</dbReference>
<proteinExistence type="predicted"/>
<evidence type="ECO:0000256" key="3">
    <source>
        <dbReference type="ARBA" id="ARBA00022771"/>
    </source>
</evidence>
<dbReference type="InterPro" id="IPR014891">
    <property type="entry name" value="DWNN_domain"/>
</dbReference>
<dbReference type="GO" id="GO:0006511">
    <property type="term" value="P:ubiquitin-dependent protein catabolic process"/>
    <property type="evidence" value="ECO:0007669"/>
    <property type="project" value="TreeGrafter"/>
</dbReference>
<dbReference type="PANTHER" id="PTHR15439:SF0">
    <property type="entry name" value="CELL DIVISION CYCLE AND APOPTOSIS REGULATOR PROTEIN 1-RELATED"/>
    <property type="match status" value="1"/>
</dbReference>
<dbReference type="SMART" id="SM00343">
    <property type="entry name" value="ZnF_C2HC"/>
    <property type="match status" value="1"/>
</dbReference>
<evidence type="ECO:0000313" key="10">
    <source>
        <dbReference type="Proteomes" id="UP000694580"/>
    </source>
</evidence>
<dbReference type="Pfam" id="PF13696">
    <property type="entry name" value="zf-CCHC_2"/>
    <property type="match status" value="1"/>
</dbReference>
<dbReference type="GO" id="GO:0003676">
    <property type="term" value="F:nucleic acid binding"/>
    <property type="evidence" value="ECO:0007669"/>
    <property type="project" value="InterPro"/>
</dbReference>
<evidence type="ECO:0000256" key="6">
    <source>
        <dbReference type="PROSITE-ProRule" id="PRU00047"/>
    </source>
</evidence>
<dbReference type="SUPFAM" id="SSF57850">
    <property type="entry name" value="RING/U-box"/>
    <property type="match status" value="1"/>
</dbReference>
<dbReference type="GO" id="GO:0016567">
    <property type="term" value="P:protein ubiquitination"/>
    <property type="evidence" value="ECO:0007669"/>
    <property type="project" value="InterPro"/>
</dbReference>
<keyword evidence="5" id="KW-0539">Nucleus</keyword>
<dbReference type="PROSITE" id="PS51282">
    <property type="entry name" value="DWNN"/>
    <property type="match status" value="1"/>
</dbReference>
<dbReference type="GO" id="GO:0061630">
    <property type="term" value="F:ubiquitin protein ligase activity"/>
    <property type="evidence" value="ECO:0007669"/>
    <property type="project" value="InterPro"/>
</dbReference>
<dbReference type="InterPro" id="IPR025829">
    <property type="entry name" value="Zn_knuckle_CX2CX3GHX4C"/>
</dbReference>
<dbReference type="InterPro" id="IPR036875">
    <property type="entry name" value="Znf_CCHC_sf"/>
</dbReference>
<dbReference type="GO" id="GO:0008270">
    <property type="term" value="F:zinc ion binding"/>
    <property type="evidence" value="ECO:0007669"/>
    <property type="project" value="UniProtKB-KW"/>
</dbReference>
<evidence type="ECO:0000256" key="2">
    <source>
        <dbReference type="ARBA" id="ARBA00022723"/>
    </source>
</evidence>
<dbReference type="SUPFAM" id="SSF57756">
    <property type="entry name" value="Retrovirus zinc finger-like domains"/>
    <property type="match status" value="1"/>
</dbReference>
<dbReference type="GeneTree" id="ENSGT00940000159365"/>
<keyword evidence="2" id="KW-0479">Metal-binding</keyword>
<keyword evidence="4" id="KW-0862">Zinc</keyword>
<dbReference type="Gene3D" id="3.30.40.10">
    <property type="entry name" value="Zinc/RING finger domain, C3HC4 (zinc finger)"/>
    <property type="match status" value="1"/>
</dbReference>
<protein>
    <recommendedName>
        <fullName evidence="11">RBBP6</fullName>
    </recommendedName>
</protein>
<dbReference type="AlphaFoldDB" id="A0AAY4CJT1"/>
<evidence type="ECO:0008006" key="11">
    <source>
        <dbReference type="Google" id="ProtNLM"/>
    </source>
</evidence>
<sequence>MFSVHYKFFSKLDHNMVLFNAHHIMMSDLKRQIMRQENINATRSDLQISNAETNEEYTDDDALIPKNSSVIIRRIPAKGVKSPKQRFLSSSDRSAPSSGSLQAITNLAEVNASEEDKIKAVMFQSSQCYSQYMDKLAGQPPPNYICFRCRETGHYIRNCPTIGDKNFDASQRIKRSTGIPRSFMMEVADTSVKGAMLTNTGVYAIPIINAESYAIKKKEKPPFLPQEQSSCSSEEKDPVPDELLCPICKDFMNDAAVTPCCGNSYCDECEF</sequence>
<dbReference type="Gene3D" id="3.10.20.90">
    <property type="entry name" value="Phosphatidylinositol 3-kinase Catalytic Subunit, Chain A, domain 1"/>
    <property type="match status" value="1"/>
</dbReference>
<organism evidence="9 10">
    <name type="scientific">Denticeps clupeoides</name>
    <name type="common">denticle herring</name>
    <dbReference type="NCBI Taxonomy" id="299321"/>
    <lineage>
        <taxon>Eukaryota</taxon>
        <taxon>Metazoa</taxon>
        <taxon>Chordata</taxon>
        <taxon>Craniata</taxon>
        <taxon>Vertebrata</taxon>
        <taxon>Euteleostomi</taxon>
        <taxon>Actinopterygii</taxon>
        <taxon>Neopterygii</taxon>
        <taxon>Teleostei</taxon>
        <taxon>Clupei</taxon>
        <taxon>Clupeiformes</taxon>
        <taxon>Denticipitoidei</taxon>
        <taxon>Denticipitidae</taxon>
        <taxon>Denticeps</taxon>
    </lineage>
</organism>
<dbReference type="Gene3D" id="4.10.60.10">
    <property type="entry name" value="Zinc finger, CCHC-type"/>
    <property type="match status" value="1"/>
</dbReference>
<name>A0AAY4CJT1_9TELE</name>
<dbReference type="InterPro" id="IPR001878">
    <property type="entry name" value="Znf_CCHC"/>
</dbReference>
<dbReference type="InterPro" id="IPR013083">
    <property type="entry name" value="Znf_RING/FYVE/PHD"/>
</dbReference>
<dbReference type="FunFam" id="4.10.60.10:FF:000005">
    <property type="entry name" value="E3 ubiquitin-protein ligase RBBP6"/>
    <property type="match status" value="1"/>
</dbReference>